<evidence type="ECO:0000313" key="3">
    <source>
        <dbReference type="EMBL" id="CAF4692754.1"/>
    </source>
</evidence>
<gene>
    <name evidence="2" type="ORF">FME351_LOCUS19582</name>
    <name evidence="3" type="ORF">TSG867_LOCUS32948</name>
</gene>
<protein>
    <recommendedName>
        <fullName evidence="5">BED-type domain-containing protein</fullName>
    </recommendedName>
</protein>
<name>A0A818KCM8_9BILA</name>
<organism evidence="2 4">
    <name type="scientific">Rotaria socialis</name>
    <dbReference type="NCBI Taxonomy" id="392032"/>
    <lineage>
        <taxon>Eukaryota</taxon>
        <taxon>Metazoa</taxon>
        <taxon>Spiralia</taxon>
        <taxon>Gnathifera</taxon>
        <taxon>Rotifera</taxon>
        <taxon>Eurotatoria</taxon>
        <taxon>Bdelloidea</taxon>
        <taxon>Philodinida</taxon>
        <taxon>Philodinidae</taxon>
        <taxon>Rotaria</taxon>
    </lineage>
</organism>
<dbReference type="AlphaFoldDB" id="A0A818KCM8"/>
<dbReference type="Proteomes" id="UP000663862">
    <property type="component" value="Unassembled WGS sequence"/>
</dbReference>
<dbReference type="Gene3D" id="1.10.10.1070">
    <property type="entry name" value="Zinc finger, BED domain-containing"/>
    <property type="match status" value="1"/>
</dbReference>
<feature type="compositionally biased region" description="Low complexity" evidence="1">
    <location>
        <begin position="11"/>
        <end position="23"/>
    </location>
</feature>
<evidence type="ECO:0000256" key="1">
    <source>
        <dbReference type="SAM" id="MobiDB-lite"/>
    </source>
</evidence>
<feature type="region of interest" description="Disordered" evidence="1">
    <location>
        <begin position="1"/>
        <end position="23"/>
    </location>
</feature>
<dbReference type="EMBL" id="CAJNYU010002426">
    <property type="protein sequence ID" value="CAF3553180.1"/>
    <property type="molecule type" value="Genomic_DNA"/>
</dbReference>
<feature type="non-terminal residue" evidence="2">
    <location>
        <position position="201"/>
    </location>
</feature>
<evidence type="ECO:0008006" key="5">
    <source>
        <dbReference type="Google" id="ProtNLM"/>
    </source>
</evidence>
<accession>A0A818KCM8</accession>
<dbReference type="EMBL" id="CAJOBQ010008566">
    <property type="protein sequence ID" value="CAF4692754.1"/>
    <property type="molecule type" value="Genomic_DNA"/>
</dbReference>
<dbReference type="SUPFAM" id="SSF140996">
    <property type="entry name" value="Hermes dimerisation domain"/>
    <property type="match status" value="1"/>
</dbReference>
<proteinExistence type="predicted"/>
<evidence type="ECO:0000313" key="4">
    <source>
        <dbReference type="Proteomes" id="UP000663869"/>
    </source>
</evidence>
<reference evidence="2" key="1">
    <citation type="submission" date="2021-02" db="EMBL/GenBank/DDBJ databases">
        <authorList>
            <person name="Nowell W R."/>
        </authorList>
    </citation>
    <scope>NUCLEOTIDE SEQUENCE</scope>
</reference>
<comment type="caution">
    <text evidence="2">The sequence shown here is derived from an EMBL/GenBank/DDBJ whole genome shotgun (WGS) entry which is preliminary data.</text>
</comment>
<evidence type="ECO:0000313" key="2">
    <source>
        <dbReference type="EMBL" id="CAF3553180.1"/>
    </source>
</evidence>
<sequence length="201" mass="22055">MYDDDVCTIPSSSATSFSSSNSNVSASSSSISLLNTNSLSPASLSGPSTYSSERIYHLLKHEKHQYDIIYKKITTDVPSYWSIFGFPAKLNKQTGSFERIIGFTSCGKCKKTFVYGPNSGTNHMKSHSCVAFEIKSNTSTTKSTTISTSTQPTIDKMVLIRKTLTTGQSNVIKDLIVRWVCGDIRPLSIIDDSGLRVLIQE</sequence>
<dbReference type="Proteomes" id="UP000663869">
    <property type="component" value="Unassembled WGS sequence"/>
</dbReference>